<dbReference type="SUPFAM" id="SSF55874">
    <property type="entry name" value="ATPase domain of HSP90 chaperone/DNA topoisomerase II/histidine kinase"/>
    <property type="match status" value="1"/>
</dbReference>
<keyword evidence="4" id="KW-0808">Transferase</keyword>
<dbReference type="InterPro" id="IPR011495">
    <property type="entry name" value="Sig_transdc_His_kin_sub2_dim/P"/>
</dbReference>
<dbReference type="EMBL" id="CP058595">
    <property type="protein sequence ID" value="QLG46366.1"/>
    <property type="molecule type" value="Genomic_DNA"/>
</dbReference>
<dbReference type="RefSeq" id="WP_179242646.1">
    <property type="nucleotide sequence ID" value="NZ_CP058595.1"/>
</dbReference>
<feature type="transmembrane region" description="Helical" evidence="8">
    <location>
        <begin position="45"/>
        <end position="63"/>
    </location>
</feature>
<dbReference type="SMART" id="SM00387">
    <property type="entry name" value="HATPase_c"/>
    <property type="match status" value="1"/>
</dbReference>
<dbReference type="KEGG" id="cagg:HYG79_13750"/>
<evidence type="ECO:0000256" key="7">
    <source>
        <dbReference type="ARBA" id="ARBA00022840"/>
    </source>
</evidence>
<dbReference type="PANTHER" id="PTHR41523">
    <property type="entry name" value="TWO-COMPONENT SYSTEM SENSOR PROTEIN"/>
    <property type="match status" value="1"/>
</dbReference>
<dbReference type="Gene3D" id="3.30.565.10">
    <property type="entry name" value="Histidine kinase-like ATPase, C-terminal domain"/>
    <property type="match status" value="1"/>
</dbReference>
<dbReference type="GO" id="GO:0005524">
    <property type="term" value="F:ATP binding"/>
    <property type="evidence" value="ECO:0007669"/>
    <property type="project" value="UniProtKB-KW"/>
</dbReference>
<dbReference type="Pfam" id="PF07568">
    <property type="entry name" value="HisKA_2"/>
    <property type="match status" value="1"/>
</dbReference>
<evidence type="ECO:0000256" key="5">
    <source>
        <dbReference type="ARBA" id="ARBA00022741"/>
    </source>
</evidence>
<gene>
    <name evidence="10" type="ORF">HYG79_13750</name>
</gene>
<evidence type="ECO:0000256" key="1">
    <source>
        <dbReference type="ARBA" id="ARBA00000085"/>
    </source>
</evidence>
<dbReference type="EC" id="2.7.13.3" evidence="2"/>
<feature type="transmembrane region" description="Helical" evidence="8">
    <location>
        <begin position="124"/>
        <end position="143"/>
    </location>
</feature>
<evidence type="ECO:0000256" key="3">
    <source>
        <dbReference type="ARBA" id="ARBA00022553"/>
    </source>
</evidence>
<dbReference type="PROSITE" id="PS50109">
    <property type="entry name" value="HIS_KIN"/>
    <property type="match status" value="1"/>
</dbReference>
<feature type="transmembrane region" description="Helical" evidence="8">
    <location>
        <begin position="155"/>
        <end position="176"/>
    </location>
</feature>
<keyword evidence="8" id="KW-0472">Membrane</keyword>
<accession>A0A7H9ASF6</accession>
<evidence type="ECO:0000313" key="11">
    <source>
        <dbReference type="Proteomes" id="UP000509302"/>
    </source>
</evidence>
<dbReference type="Gene3D" id="3.30.450.20">
    <property type="entry name" value="PAS domain"/>
    <property type="match status" value="1"/>
</dbReference>
<evidence type="ECO:0000313" key="10">
    <source>
        <dbReference type="EMBL" id="QLG46366.1"/>
    </source>
</evidence>
<protein>
    <recommendedName>
        <fullName evidence="2">histidine kinase</fullName>
        <ecNumber evidence="2">2.7.13.3</ecNumber>
    </recommendedName>
</protein>
<proteinExistence type="predicted"/>
<keyword evidence="7" id="KW-0067">ATP-binding</keyword>
<keyword evidence="8" id="KW-0812">Transmembrane</keyword>
<keyword evidence="5" id="KW-0547">Nucleotide-binding</keyword>
<evidence type="ECO:0000256" key="8">
    <source>
        <dbReference type="SAM" id="Phobius"/>
    </source>
</evidence>
<feature type="transmembrane region" description="Helical" evidence="8">
    <location>
        <begin position="70"/>
        <end position="93"/>
    </location>
</feature>
<sequence>MKKPNRIKERINDKTNLLVKFNYISSAISFLFGLASVFVLKIEHVIPHVFFIYPIVNLFNVFCFKKHRSLTTMAIVTSILSLVSTLLITVFSGGIESPFIFVFALIVLAGYISTSMFGKIYIKVVLAFIISIYLLGVFDFSIITNVVPIESKKLFSLFSILFSVYLLGDVFGKNLLKTHHKLYKSKTEIEQRIKEKEILLREVHHRVKNNLQTVSSLLNMQSRNTDDDIIKAIMRGSQNRVIVMAMVHEMLYMHKNLSKIEFKPYVEELSNYLLKSLNSEKCDISLNIDIPPEIELGIDTAIPLGLLINETVTNSLKYGFIGKHKGKIDIRMEKRDSENSYVLHISDDGTGFLEDDNLEKPKSLGLRLIKSLAKQLKGHVVKDLTKTGTKYTLSFEDIDRQYKRVA</sequence>
<dbReference type="GO" id="GO:0004673">
    <property type="term" value="F:protein histidine kinase activity"/>
    <property type="evidence" value="ECO:0007669"/>
    <property type="project" value="UniProtKB-EC"/>
</dbReference>
<keyword evidence="11" id="KW-1185">Reference proteome</keyword>
<organism evidence="10 11">
    <name type="scientific">Costertonia aggregata</name>
    <dbReference type="NCBI Taxonomy" id="343403"/>
    <lineage>
        <taxon>Bacteria</taxon>
        <taxon>Pseudomonadati</taxon>
        <taxon>Bacteroidota</taxon>
        <taxon>Flavobacteriia</taxon>
        <taxon>Flavobacteriales</taxon>
        <taxon>Flavobacteriaceae</taxon>
        <taxon>Costertonia</taxon>
    </lineage>
</organism>
<keyword evidence="3" id="KW-0597">Phosphoprotein</keyword>
<dbReference type="InterPro" id="IPR005467">
    <property type="entry name" value="His_kinase_dom"/>
</dbReference>
<feature type="transmembrane region" description="Helical" evidence="8">
    <location>
        <begin position="21"/>
        <end position="39"/>
    </location>
</feature>
<dbReference type="AlphaFoldDB" id="A0A7H9ASF6"/>
<evidence type="ECO:0000256" key="6">
    <source>
        <dbReference type="ARBA" id="ARBA00022777"/>
    </source>
</evidence>
<reference evidence="10 11" key="1">
    <citation type="journal article" date="2006" name="Int. J. Syst. Evol. Microbiol.">
        <title>Costertonia aggregata gen. nov., sp. nov., a mesophilic marine bacterium of the family Flavobacteriaceae, isolated from a mature biofilm.</title>
        <authorList>
            <person name="Kwon K.K."/>
            <person name="Lee Y.K."/>
            <person name="Lee H.K."/>
        </authorList>
    </citation>
    <scope>NUCLEOTIDE SEQUENCE [LARGE SCALE GENOMIC DNA]</scope>
    <source>
        <strain evidence="10 11">KCCM 42265</strain>
    </source>
</reference>
<dbReference type="Pfam" id="PF02518">
    <property type="entry name" value="HATPase_c"/>
    <property type="match status" value="1"/>
</dbReference>
<dbReference type="Proteomes" id="UP000509302">
    <property type="component" value="Chromosome"/>
</dbReference>
<name>A0A7H9ASF6_9FLAO</name>
<comment type="catalytic activity">
    <reaction evidence="1">
        <text>ATP + protein L-histidine = ADP + protein N-phospho-L-histidine.</text>
        <dbReference type="EC" id="2.7.13.3"/>
    </reaction>
</comment>
<evidence type="ECO:0000259" key="9">
    <source>
        <dbReference type="PROSITE" id="PS50109"/>
    </source>
</evidence>
<keyword evidence="6 10" id="KW-0418">Kinase</keyword>
<dbReference type="InterPro" id="IPR003594">
    <property type="entry name" value="HATPase_dom"/>
</dbReference>
<dbReference type="PANTHER" id="PTHR41523:SF8">
    <property type="entry name" value="ETHYLENE RESPONSE SENSOR PROTEIN"/>
    <property type="match status" value="1"/>
</dbReference>
<evidence type="ECO:0000256" key="2">
    <source>
        <dbReference type="ARBA" id="ARBA00012438"/>
    </source>
</evidence>
<evidence type="ECO:0000256" key="4">
    <source>
        <dbReference type="ARBA" id="ARBA00022679"/>
    </source>
</evidence>
<dbReference type="InterPro" id="IPR036890">
    <property type="entry name" value="HATPase_C_sf"/>
</dbReference>
<keyword evidence="8" id="KW-1133">Transmembrane helix</keyword>
<feature type="domain" description="Histidine kinase" evidence="9">
    <location>
        <begin position="202"/>
        <end position="399"/>
    </location>
</feature>
<feature type="transmembrane region" description="Helical" evidence="8">
    <location>
        <begin position="99"/>
        <end position="117"/>
    </location>
</feature>